<dbReference type="SUPFAM" id="SSF55073">
    <property type="entry name" value="Nucleotide cyclase"/>
    <property type="match status" value="1"/>
</dbReference>
<proteinExistence type="predicted"/>
<comment type="cofactor">
    <cofactor evidence="1">
        <name>Mg(2+)</name>
        <dbReference type="ChEBI" id="CHEBI:18420"/>
    </cofactor>
</comment>
<evidence type="ECO:0000313" key="6">
    <source>
        <dbReference type="EMBL" id="RKG35561.1"/>
    </source>
</evidence>
<dbReference type="FunFam" id="3.30.70.270:FF:000001">
    <property type="entry name" value="Diguanylate cyclase domain protein"/>
    <property type="match status" value="1"/>
</dbReference>
<protein>
    <recommendedName>
        <fullName evidence="2">diguanylate cyclase</fullName>
        <ecNumber evidence="2">2.7.7.65</ecNumber>
    </recommendedName>
</protein>
<comment type="caution">
    <text evidence="6">The sequence shown here is derived from an EMBL/GenBank/DDBJ whole genome shotgun (WGS) entry which is preliminary data.</text>
</comment>
<dbReference type="PANTHER" id="PTHR45138:SF9">
    <property type="entry name" value="DIGUANYLATE CYCLASE DGCM-RELATED"/>
    <property type="match status" value="1"/>
</dbReference>
<feature type="transmembrane region" description="Helical" evidence="4">
    <location>
        <begin position="190"/>
        <end position="214"/>
    </location>
</feature>
<keyword evidence="4" id="KW-1133">Transmembrane helix</keyword>
<feature type="transmembrane region" description="Helical" evidence="4">
    <location>
        <begin position="66"/>
        <end position="89"/>
    </location>
</feature>
<feature type="transmembrane region" description="Helical" evidence="4">
    <location>
        <begin position="96"/>
        <end position="116"/>
    </location>
</feature>
<dbReference type="InterPro" id="IPR050469">
    <property type="entry name" value="Diguanylate_Cyclase"/>
</dbReference>
<dbReference type="Pfam" id="PF00990">
    <property type="entry name" value="GGDEF"/>
    <property type="match status" value="1"/>
</dbReference>
<evidence type="ECO:0000256" key="3">
    <source>
        <dbReference type="ARBA" id="ARBA00034247"/>
    </source>
</evidence>
<feature type="transmembrane region" description="Helical" evidence="4">
    <location>
        <begin position="122"/>
        <end position="142"/>
    </location>
</feature>
<evidence type="ECO:0000313" key="7">
    <source>
        <dbReference type="Proteomes" id="UP000280405"/>
    </source>
</evidence>
<accession>A0A3A8F352</accession>
<keyword evidence="7" id="KW-1185">Reference proteome</keyword>
<evidence type="ECO:0000256" key="2">
    <source>
        <dbReference type="ARBA" id="ARBA00012528"/>
    </source>
</evidence>
<dbReference type="InterPro" id="IPR029787">
    <property type="entry name" value="Nucleotide_cyclase"/>
</dbReference>
<keyword evidence="4" id="KW-0812">Transmembrane</keyword>
<reference evidence="6 7" key="1">
    <citation type="submission" date="2018-09" db="EMBL/GenBank/DDBJ databases">
        <title>The draft genome of Acinetobacter spp. strains.</title>
        <authorList>
            <person name="Qin J."/>
            <person name="Feng Y."/>
            <person name="Zong Z."/>
        </authorList>
    </citation>
    <scope>NUCLEOTIDE SEQUENCE [LARGE SCALE GENOMIC DNA]</scope>
    <source>
        <strain evidence="6 7">WCHAc060115</strain>
    </source>
</reference>
<evidence type="ECO:0000259" key="5">
    <source>
        <dbReference type="PROSITE" id="PS50887"/>
    </source>
</evidence>
<sequence>MKLTFPQSIKAKLLNIVPQGMMMNWSAFDKSLLILLLSGLDQIVWWIWCVYSYLTPSVQEWINSDYMFQRIVEISITIVITFVSLLGLHKYRQNRLLYQITPMLVISIFTILYIHAAFSIGITSPTTIGGYISIVSLGFLFIERKYIYIVIFPSTVVLLYLIYLSATNQIDYAPVFSDQLNSSNIYKNTYWVGSMAFLYFPIFVICTSLFEILLNQWRNREQEIKKISEKDGLTNVYNRRSISEKLSLLDKHEQSYAVVLLDLDHFKKINDNYGHDIGDRVLRRVASILAQNIRYKDMVGRFGGEEFILILNEDDLNVVKEVAERCRYQIEKTQIQVHNGLSIHITASLGIAVANQDDSHENIVRLADQALYLAKSSGRNQVRHYLEIV</sequence>
<feature type="transmembrane region" description="Helical" evidence="4">
    <location>
        <begin position="149"/>
        <end position="170"/>
    </location>
</feature>
<dbReference type="Gene3D" id="3.30.70.270">
    <property type="match status" value="1"/>
</dbReference>
<dbReference type="EMBL" id="RAXT01000058">
    <property type="protein sequence ID" value="RKG35561.1"/>
    <property type="molecule type" value="Genomic_DNA"/>
</dbReference>
<gene>
    <name evidence="6" type="ORF">D7V20_16435</name>
</gene>
<dbReference type="RefSeq" id="WP_120385152.1">
    <property type="nucleotide sequence ID" value="NZ_RAXT01000058.1"/>
</dbReference>
<dbReference type="GO" id="GO:0052621">
    <property type="term" value="F:diguanylate cyclase activity"/>
    <property type="evidence" value="ECO:0007669"/>
    <property type="project" value="UniProtKB-EC"/>
</dbReference>
<comment type="catalytic activity">
    <reaction evidence="3">
        <text>2 GTP = 3',3'-c-di-GMP + 2 diphosphate</text>
        <dbReference type="Rhea" id="RHEA:24898"/>
        <dbReference type="ChEBI" id="CHEBI:33019"/>
        <dbReference type="ChEBI" id="CHEBI:37565"/>
        <dbReference type="ChEBI" id="CHEBI:58805"/>
        <dbReference type="EC" id="2.7.7.65"/>
    </reaction>
</comment>
<dbReference type="InterPro" id="IPR000160">
    <property type="entry name" value="GGDEF_dom"/>
</dbReference>
<evidence type="ECO:0000256" key="1">
    <source>
        <dbReference type="ARBA" id="ARBA00001946"/>
    </source>
</evidence>
<dbReference type="EC" id="2.7.7.65" evidence="2"/>
<organism evidence="6 7">
    <name type="scientific">Acinetobacter rongchengensis</name>
    <dbReference type="NCBI Taxonomy" id="2419601"/>
    <lineage>
        <taxon>Bacteria</taxon>
        <taxon>Pseudomonadati</taxon>
        <taxon>Pseudomonadota</taxon>
        <taxon>Gammaproteobacteria</taxon>
        <taxon>Moraxellales</taxon>
        <taxon>Moraxellaceae</taxon>
        <taxon>Acinetobacter</taxon>
    </lineage>
</organism>
<feature type="transmembrane region" description="Helical" evidence="4">
    <location>
        <begin position="32"/>
        <end position="54"/>
    </location>
</feature>
<dbReference type="NCBIfam" id="TIGR00254">
    <property type="entry name" value="GGDEF"/>
    <property type="match status" value="1"/>
</dbReference>
<evidence type="ECO:0000256" key="4">
    <source>
        <dbReference type="SAM" id="Phobius"/>
    </source>
</evidence>
<dbReference type="OrthoDB" id="9812260at2"/>
<dbReference type="AlphaFoldDB" id="A0A3A8F352"/>
<dbReference type="PROSITE" id="PS50887">
    <property type="entry name" value="GGDEF"/>
    <property type="match status" value="1"/>
</dbReference>
<dbReference type="SMART" id="SM00267">
    <property type="entry name" value="GGDEF"/>
    <property type="match status" value="1"/>
</dbReference>
<feature type="domain" description="GGDEF" evidence="5">
    <location>
        <begin position="254"/>
        <end position="387"/>
    </location>
</feature>
<name>A0A3A8F352_9GAMM</name>
<dbReference type="PANTHER" id="PTHR45138">
    <property type="entry name" value="REGULATORY COMPONENTS OF SENSORY TRANSDUCTION SYSTEM"/>
    <property type="match status" value="1"/>
</dbReference>
<dbReference type="Proteomes" id="UP000280405">
    <property type="component" value="Unassembled WGS sequence"/>
</dbReference>
<keyword evidence="4" id="KW-0472">Membrane</keyword>
<dbReference type="CDD" id="cd01949">
    <property type="entry name" value="GGDEF"/>
    <property type="match status" value="1"/>
</dbReference>
<dbReference type="InterPro" id="IPR043128">
    <property type="entry name" value="Rev_trsase/Diguanyl_cyclase"/>
</dbReference>